<accession>A0A2T1HMM7</accession>
<dbReference type="OrthoDB" id="9810922at2"/>
<dbReference type="RefSeq" id="WP_106339881.1">
    <property type="nucleotide sequence ID" value="NZ_PVZS01000035.1"/>
</dbReference>
<sequence>MSTPPIETTILEELGNIAPEADLSSLDRRADLREALDIDSMDFLNLVAALHKRLGIDIPELDYPQMFTLDGALAYLGRRIGRQLEPDPRA</sequence>
<dbReference type="InterPro" id="IPR009081">
    <property type="entry name" value="PP-bd_ACP"/>
</dbReference>
<protein>
    <submittedName>
        <fullName evidence="2">Phosphopantetheine-binding protein</fullName>
    </submittedName>
</protein>
<feature type="domain" description="Carrier" evidence="1">
    <location>
        <begin position="1"/>
        <end position="80"/>
    </location>
</feature>
<dbReference type="Proteomes" id="UP000239772">
    <property type="component" value="Unassembled WGS sequence"/>
</dbReference>
<evidence type="ECO:0000259" key="1">
    <source>
        <dbReference type="PROSITE" id="PS50075"/>
    </source>
</evidence>
<evidence type="ECO:0000313" key="2">
    <source>
        <dbReference type="EMBL" id="PSC02882.1"/>
    </source>
</evidence>
<dbReference type="InterPro" id="IPR036736">
    <property type="entry name" value="ACP-like_sf"/>
</dbReference>
<dbReference type="SUPFAM" id="SSF47336">
    <property type="entry name" value="ACP-like"/>
    <property type="match status" value="1"/>
</dbReference>
<reference evidence="3" key="1">
    <citation type="submission" date="2018-03" db="EMBL/GenBank/DDBJ databases">
        <authorList>
            <person name="Sun L."/>
            <person name="Liu H."/>
            <person name="Chen W."/>
            <person name="Huang K."/>
            <person name="Liu W."/>
            <person name="Gao X."/>
        </authorList>
    </citation>
    <scope>NUCLEOTIDE SEQUENCE [LARGE SCALE GENOMIC DNA]</scope>
    <source>
        <strain evidence="3">SH9</strain>
    </source>
</reference>
<gene>
    <name evidence="2" type="ORF">SLNSH_21610</name>
</gene>
<keyword evidence="3" id="KW-1185">Reference proteome</keyword>
<dbReference type="AlphaFoldDB" id="A0A2T1HMM7"/>
<name>A0A2T1HMM7_9HYPH</name>
<dbReference type="PROSITE" id="PS50075">
    <property type="entry name" value="CARRIER"/>
    <property type="match status" value="1"/>
</dbReference>
<dbReference type="EMBL" id="PVZS01000035">
    <property type="protein sequence ID" value="PSC02882.1"/>
    <property type="molecule type" value="Genomic_DNA"/>
</dbReference>
<organism evidence="2 3">
    <name type="scientific">Alsobacter soli</name>
    <dbReference type="NCBI Taxonomy" id="2109933"/>
    <lineage>
        <taxon>Bacteria</taxon>
        <taxon>Pseudomonadati</taxon>
        <taxon>Pseudomonadota</taxon>
        <taxon>Alphaproteobacteria</taxon>
        <taxon>Hyphomicrobiales</taxon>
        <taxon>Alsobacteraceae</taxon>
        <taxon>Alsobacter</taxon>
    </lineage>
</organism>
<proteinExistence type="predicted"/>
<comment type="caution">
    <text evidence="2">The sequence shown here is derived from an EMBL/GenBank/DDBJ whole genome shotgun (WGS) entry which is preliminary data.</text>
</comment>
<evidence type="ECO:0000313" key="3">
    <source>
        <dbReference type="Proteomes" id="UP000239772"/>
    </source>
</evidence>
<dbReference type="Pfam" id="PF00550">
    <property type="entry name" value="PP-binding"/>
    <property type="match status" value="1"/>
</dbReference>
<dbReference type="Gene3D" id="1.10.1200.10">
    <property type="entry name" value="ACP-like"/>
    <property type="match status" value="1"/>
</dbReference>